<gene>
    <name evidence="1" type="ORF">DC094_09280</name>
</gene>
<dbReference type="RefSeq" id="WP_116686847.1">
    <property type="nucleotide sequence ID" value="NZ_CAWNYD010000003.1"/>
</dbReference>
<proteinExistence type="predicted"/>
<accession>A0A2V1GUZ8</accession>
<dbReference type="OrthoDB" id="6196416at2"/>
<dbReference type="EMBL" id="QDDL01000003">
    <property type="protein sequence ID" value="PVZ69511.1"/>
    <property type="molecule type" value="Genomic_DNA"/>
</dbReference>
<dbReference type="Proteomes" id="UP000244906">
    <property type="component" value="Unassembled WGS sequence"/>
</dbReference>
<evidence type="ECO:0000313" key="1">
    <source>
        <dbReference type="EMBL" id="PVZ69511.1"/>
    </source>
</evidence>
<evidence type="ECO:0000313" key="2">
    <source>
        <dbReference type="Proteomes" id="UP000244906"/>
    </source>
</evidence>
<name>A0A2V1GUZ8_9GAMM</name>
<dbReference type="PROSITE" id="PS51257">
    <property type="entry name" value="PROKAR_LIPOPROTEIN"/>
    <property type="match status" value="1"/>
</dbReference>
<keyword evidence="2" id="KW-1185">Reference proteome</keyword>
<reference evidence="1 2" key="1">
    <citation type="submission" date="2018-04" db="EMBL/GenBank/DDBJ databases">
        <title>Thalassorhabdus spongiae gen. nov., sp. nov., isolated from a marine sponge in South-West Iceland.</title>
        <authorList>
            <person name="Knobloch S."/>
            <person name="Daussin A."/>
            <person name="Johannsson R."/>
            <person name="Marteinsson V.T."/>
        </authorList>
    </citation>
    <scope>NUCLEOTIDE SEQUENCE [LARGE SCALE GENOMIC DNA]</scope>
    <source>
        <strain evidence="1 2">Hp12</strain>
    </source>
</reference>
<dbReference type="AlphaFoldDB" id="A0A2V1GUZ8"/>
<protein>
    <recommendedName>
        <fullName evidence="3">Lipoprotein</fullName>
    </recommendedName>
</protein>
<organism evidence="1 2">
    <name type="scientific">Pelagibaculum spongiae</name>
    <dbReference type="NCBI Taxonomy" id="2080658"/>
    <lineage>
        <taxon>Bacteria</taxon>
        <taxon>Pseudomonadati</taxon>
        <taxon>Pseudomonadota</taxon>
        <taxon>Gammaproteobacteria</taxon>
        <taxon>Oceanospirillales</taxon>
        <taxon>Pelagibaculum</taxon>
    </lineage>
</organism>
<sequence length="132" mass="15496">MRLLLLTLILSLTTACGYKNPRDAKLTDQLMTYHRMVRGNSFDQAALYYHLSPTHLTTEQRDAFDGIRITGYDVLVRNSEDNGNKLKQVVKIRYVDEGTQKEHSLTDEQTWLWNKENKRWYLDGELPQFVTE</sequence>
<evidence type="ECO:0008006" key="3">
    <source>
        <dbReference type="Google" id="ProtNLM"/>
    </source>
</evidence>
<comment type="caution">
    <text evidence="1">The sequence shown here is derived from an EMBL/GenBank/DDBJ whole genome shotgun (WGS) entry which is preliminary data.</text>
</comment>